<keyword evidence="1" id="KW-0812">Transmembrane</keyword>
<dbReference type="Proteomes" id="UP000027822">
    <property type="component" value="Unassembled WGS sequence"/>
</dbReference>
<organism evidence="2 3">
    <name type="scientific">Bacillus manliponensis</name>
    <dbReference type="NCBI Taxonomy" id="574376"/>
    <lineage>
        <taxon>Bacteria</taxon>
        <taxon>Bacillati</taxon>
        <taxon>Bacillota</taxon>
        <taxon>Bacilli</taxon>
        <taxon>Bacillales</taxon>
        <taxon>Bacillaceae</taxon>
        <taxon>Bacillus</taxon>
        <taxon>Bacillus cereus group</taxon>
    </lineage>
</organism>
<comment type="caution">
    <text evidence="2">The sequence shown here is derived from an EMBL/GenBank/DDBJ whole genome shotgun (WGS) entry which is preliminary data.</text>
</comment>
<dbReference type="AlphaFoldDB" id="A0A073JQ88"/>
<keyword evidence="1" id="KW-0472">Membrane</keyword>
<keyword evidence="3" id="KW-1185">Reference proteome</keyword>
<protein>
    <submittedName>
        <fullName evidence="2">Uncharacterized protein</fullName>
    </submittedName>
</protein>
<dbReference type="EMBL" id="JOTN01000036">
    <property type="protein sequence ID" value="KEK17249.1"/>
    <property type="molecule type" value="Genomic_DNA"/>
</dbReference>
<feature type="transmembrane region" description="Helical" evidence="1">
    <location>
        <begin position="20"/>
        <end position="41"/>
    </location>
</feature>
<feature type="transmembrane region" description="Helical" evidence="1">
    <location>
        <begin position="53"/>
        <end position="70"/>
    </location>
</feature>
<evidence type="ECO:0000313" key="3">
    <source>
        <dbReference type="Proteomes" id="UP000027822"/>
    </source>
</evidence>
<reference evidence="2 3" key="1">
    <citation type="submission" date="2014-06" db="EMBL/GenBank/DDBJ databases">
        <title>Draft genome sequence of Bacillus manliponensis JCM 15802 (MCCC 1A00708).</title>
        <authorList>
            <person name="Lai Q."/>
            <person name="Liu Y."/>
            <person name="Shao Z."/>
        </authorList>
    </citation>
    <scope>NUCLEOTIDE SEQUENCE [LARGE SCALE GENOMIC DNA]</scope>
    <source>
        <strain evidence="2 3">JCM 15802</strain>
    </source>
</reference>
<evidence type="ECO:0000256" key="1">
    <source>
        <dbReference type="SAM" id="Phobius"/>
    </source>
</evidence>
<proteinExistence type="predicted"/>
<name>A0A073JQ88_9BACI</name>
<accession>A0A073JQ88</accession>
<dbReference type="RefSeq" id="WP_034643885.1">
    <property type="nucleotide sequence ID" value="NZ_CBCSJC010000026.1"/>
</dbReference>
<gene>
    <name evidence="2" type="ORF">BAMA_16285</name>
</gene>
<sequence length="71" mass="7873">MLLSAMPTIEILSTEAKEMMSAAFEYFLLSLVIAALVYYVVVPKYASRFVKGLIAIGVLSVCSYVSWNVFI</sequence>
<keyword evidence="1" id="KW-1133">Transmembrane helix</keyword>
<evidence type="ECO:0000313" key="2">
    <source>
        <dbReference type="EMBL" id="KEK17249.1"/>
    </source>
</evidence>